<gene>
    <name evidence="1" type="ORF">S03H2_47042</name>
</gene>
<accession>X1IR83</accession>
<name>X1IR83_9ZZZZ</name>
<feature type="non-terminal residue" evidence="1">
    <location>
        <position position="49"/>
    </location>
</feature>
<dbReference type="AlphaFoldDB" id="X1IR83"/>
<protein>
    <submittedName>
        <fullName evidence="1">Uncharacterized protein</fullName>
    </submittedName>
</protein>
<dbReference type="EMBL" id="BARU01029583">
    <property type="protein sequence ID" value="GAH68614.1"/>
    <property type="molecule type" value="Genomic_DNA"/>
</dbReference>
<organism evidence="1">
    <name type="scientific">marine sediment metagenome</name>
    <dbReference type="NCBI Taxonomy" id="412755"/>
    <lineage>
        <taxon>unclassified sequences</taxon>
        <taxon>metagenomes</taxon>
        <taxon>ecological metagenomes</taxon>
    </lineage>
</organism>
<sequence length="49" mass="5806">MRATSPNTAYTAHFVNPNFSLAETSYILKPLYEIYIEIRRCNNKKRKKI</sequence>
<proteinExistence type="predicted"/>
<comment type="caution">
    <text evidence="1">The sequence shown here is derived from an EMBL/GenBank/DDBJ whole genome shotgun (WGS) entry which is preliminary data.</text>
</comment>
<evidence type="ECO:0000313" key="1">
    <source>
        <dbReference type="EMBL" id="GAH68614.1"/>
    </source>
</evidence>
<reference evidence="1" key="1">
    <citation type="journal article" date="2014" name="Front. Microbiol.">
        <title>High frequency of phylogenetically diverse reductive dehalogenase-homologous genes in deep subseafloor sedimentary metagenomes.</title>
        <authorList>
            <person name="Kawai M."/>
            <person name="Futagami T."/>
            <person name="Toyoda A."/>
            <person name="Takaki Y."/>
            <person name="Nishi S."/>
            <person name="Hori S."/>
            <person name="Arai W."/>
            <person name="Tsubouchi T."/>
            <person name="Morono Y."/>
            <person name="Uchiyama I."/>
            <person name="Ito T."/>
            <person name="Fujiyama A."/>
            <person name="Inagaki F."/>
            <person name="Takami H."/>
        </authorList>
    </citation>
    <scope>NUCLEOTIDE SEQUENCE</scope>
    <source>
        <strain evidence="1">Expedition CK06-06</strain>
    </source>
</reference>